<evidence type="ECO:0000313" key="2">
    <source>
        <dbReference type="Proteomes" id="UP000789901"/>
    </source>
</evidence>
<evidence type="ECO:0000313" key="1">
    <source>
        <dbReference type="EMBL" id="CAG8844720.1"/>
    </source>
</evidence>
<dbReference type="EMBL" id="CAJVQB010076885">
    <property type="protein sequence ID" value="CAG8844720.1"/>
    <property type="molecule type" value="Genomic_DNA"/>
</dbReference>
<proteinExistence type="predicted"/>
<name>A0ABN7X0M2_GIGMA</name>
<gene>
    <name evidence="1" type="ORF">GMARGA_LOCUS37257</name>
</gene>
<protein>
    <submittedName>
        <fullName evidence="1">24852_t:CDS:1</fullName>
    </submittedName>
</protein>
<keyword evidence="2" id="KW-1185">Reference proteome</keyword>
<feature type="non-terminal residue" evidence="1">
    <location>
        <position position="55"/>
    </location>
</feature>
<organism evidence="1 2">
    <name type="scientific">Gigaspora margarita</name>
    <dbReference type="NCBI Taxonomy" id="4874"/>
    <lineage>
        <taxon>Eukaryota</taxon>
        <taxon>Fungi</taxon>
        <taxon>Fungi incertae sedis</taxon>
        <taxon>Mucoromycota</taxon>
        <taxon>Glomeromycotina</taxon>
        <taxon>Glomeromycetes</taxon>
        <taxon>Diversisporales</taxon>
        <taxon>Gigasporaceae</taxon>
        <taxon>Gigaspora</taxon>
    </lineage>
</organism>
<accession>A0ABN7X0M2</accession>
<comment type="caution">
    <text evidence="1">The sequence shown here is derived from an EMBL/GenBank/DDBJ whole genome shotgun (WGS) entry which is preliminary data.</text>
</comment>
<sequence>MYAILFALQSSVIITSGPIIDLRLLNAIIGNICFNLFKASEKVDMVLSDISIATR</sequence>
<reference evidence="1 2" key="1">
    <citation type="submission" date="2021-06" db="EMBL/GenBank/DDBJ databases">
        <authorList>
            <person name="Kallberg Y."/>
            <person name="Tangrot J."/>
            <person name="Rosling A."/>
        </authorList>
    </citation>
    <scope>NUCLEOTIDE SEQUENCE [LARGE SCALE GENOMIC DNA]</scope>
    <source>
        <strain evidence="1 2">120-4 pot B 10/14</strain>
    </source>
</reference>
<dbReference type="Proteomes" id="UP000789901">
    <property type="component" value="Unassembled WGS sequence"/>
</dbReference>